<reference evidence="2" key="1">
    <citation type="submission" date="2020-02" db="EMBL/GenBank/DDBJ databases">
        <authorList>
            <person name="Meier V. D."/>
        </authorList>
    </citation>
    <scope>NUCLEOTIDE SEQUENCE</scope>
    <source>
        <strain evidence="2">AVDCRST_MAG57</strain>
    </source>
</reference>
<dbReference type="EMBL" id="CADCTI010000114">
    <property type="protein sequence ID" value="CAA9236106.1"/>
    <property type="molecule type" value="Genomic_DNA"/>
</dbReference>
<evidence type="ECO:0000256" key="1">
    <source>
        <dbReference type="SAM" id="MobiDB-lite"/>
    </source>
</evidence>
<feature type="compositionally biased region" description="Polar residues" evidence="1">
    <location>
        <begin position="246"/>
        <end position="258"/>
    </location>
</feature>
<organism evidence="2">
    <name type="scientific">uncultured Blastococcus sp</name>
    <dbReference type="NCBI Taxonomy" id="217144"/>
    <lineage>
        <taxon>Bacteria</taxon>
        <taxon>Bacillati</taxon>
        <taxon>Actinomycetota</taxon>
        <taxon>Actinomycetes</taxon>
        <taxon>Geodermatophilales</taxon>
        <taxon>Geodermatophilaceae</taxon>
        <taxon>Blastococcus</taxon>
        <taxon>environmental samples</taxon>
    </lineage>
</organism>
<feature type="region of interest" description="Disordered" evidence="1">
    <location>
        <begin position="1"/>
        <end position="76"/>
    </location>
</feature>
<feature type="non-terminal residue" evidence="2">
    <location>
        <position position="1"/>
    </location>
</feature>
<feature type="non-terminal residue" evidence="2">
    <location>
        <position position="258"/>
    </location>
</feature>
<accession>A0A6J4HXC4</accession>
<feature type="region of interest" description="Disordered" evidence="1">
    <location>
        <begin position="203"/>
        <end position="258"/>
    </location>
</feature>
<feature type="region of interest" description="Disordered" evidence="1">
    <location>
        <begin position="94"/>
        <end position="148"/>
    </location>
</feature>
<name>A0A6J4HXC4_9ACTN</name>
<proteinExistence type="predicted"/>
<sequence length="258" mass="27901">AGRLVQRERAHRPVRWARDERCRPGRGPGREPRRRVGRSAPVVADGARPGGRLAGHGGAPRRERPGADRSPGLRRRQRMGSAGLGRLLADLGAHPARWPRNDPHRPGGAPGVPRLARAHGGARRPRPHGPGAADRGGLRHQERRRPHGARVSRVVLLLRGRRLVPVRSRRQCGADVGRGPLARGGVPAARARAADLLVPERGRAAHHGSGHGVPGLPLDHRRGRRRRSGRVVVGRGSRTGRNRSVTLCTCPSRPSSRV</sequence>
<feature type="compositionally biased region" description="Basic residues" evidence="1">
    <location>
        <begin position="116"/>
        <end position="127"/>
    </location>
</feature>
<dbReference type="AlphaFoldDB" id="A0A6J4HXC4"/>
<feature type="compositionally biased region" description="Gly residues" evidence="1">
    <location>
        <begin position="48"/>
        <end position="58"/>
    </location>
</feature>
<protein>
    <submittedName>
        <fullName evidence="2">Integral membrane protein</fullName>
    </submittedName>
</protein>
<feature type="compositionally biased region" description="Basic and acidic residues" evidence="1">
    <location>
        <begin position="16"/>
        <end position="31"/>
    </location>
</feature>
<evidence type="ECO:0000313" key="2">
    <source>
        <dbReference type="EMBL" id="CAA9236106.1"/>
    </source>
</evidence>
<gene>
    <name evidence="2" type="ORF">AVDCRST_MAG57-1279</name>
</gene>